<evidence type="ECO:0000313" key="3">
    <source>
        <dbReference type="Proteomes" id="UP001158576"/>
    </source>
</evidence>
<gene>
    <name evidence="2" type="ORF">OKIOD_LOCUS13848</name>
</gene>
<evidence type="ECO:0000313" key="2">
    <source>
        <dbReference type="EMBL" id="CAG5110708.1"/>
    </source>
</evidence>
<keyword evidence="1" id="KW-0732">Signal</keyword>
<keyword evidence="3" id="KW-1185">Reference proteome</keyword>
<proteinExistence type="predicted"/>
<name>A0ABN7T3M5_OIKDI</name>
<evidence type="ECO:0000256" key="1">
    <source>
        <dbReference type="SAM" id="SignalP"/>
    </source>
</evidence>
<protein>
    <submittedName>
        <fullName evidence="2">Oidioi.mRNA.OKI2018_I69.chr2.g5083.t1.cds</fullName>
    </submittedName>
</protein>
<feature type="chain" id="PRO_5045595906" evidence="1">
    <location>
        <begin position="18"/>
        <end position="196"/>
    </location>
</feature>
<feature type="signal peptide" evidence="1">
    <location>
        <begin position="1"/>
        <end position="17"/>
    </location>
</feature>
<accession>A0ABN7T3M5</accession>
<dbReference type="Proteomes" id="UP001158576">
    <property type="component" value="Chromosome 2"/>
</dbReference>
<dbReference type="EMBL" id="OU015567">
    <property type="protein sequence ID" value="CAG5110708.1"/>
    <property type="molecule type" value="Genomic_DNA"/>
</dbReference>
<organism evidence="2 3">
    <name type="scientific">Oikopleura dioica</name>
    <name type="common">Tunicate</name>
    <dbReference type="NCBI Taxonomy" id="34765"/>
    <lineage>
        <taxon>Eukaryota</taxon>
        <taxon>Metazoa</taxon>
        <taxon>Chordata</taxon>
        <taxon>Tunicata</taxon>
        <taxon>Appendicularia</taxon>
        <taxon>Copelata</taxon>
        <taxon>Oikopleuridae</taxon>
        <taxon>Oikopleura</taxon>
    </lineage>
</organism>
<sequence length="196" mass="22870">MLLFLFEFLSFAFSKWAHHSQCMTKNDIRGDKHGELRCTGPSCEIFCEKEFDHYGGPRKVNCKVHQDPLKKTQWNHQIGVCRPCVPIVPKDQGLVKKCRKSATTGIFNCQYTCKESNHVIMPPRRKTFLVGCRCRWKIDKQEICHWRRAKSNKIYDEEIQNWTCEPRKEIVFSKTPVGLPDNLESCSKAMQNNFGI</sequence>
<reference evidence="2 3" key="1">
    <citation type="submission" date="2021-04" db="EMBL/GenBank/DDBJ databases">
        <authorList>
            <person name="Bliznina A."/>
        </authorList>
    </citation>
    <scope>NUCLEOTIDE SEQUENCE [LARGE SCALE GENOMIC DNA]</scope>
</reference>